<evidence type="ECO:0000313" key="2">
    <source>
        <dbReference type="Proteomes" id="UP000747542"/>
    </source>
</evidence>
<dbReference type="Pfam" id="PF01187">
    <property type="entry name" value="MIF"/>
    <property type="match status" value="1"/>
</dbReference>
<keyword evidence="2" id="KW-1185">Reference proteome</keyword>
<dbReference type="EMBL" id="JAHLQT010010178">
    <property type="protein sequence ID" value="KAG7173032.1"/>
    <property type="molecule type" value="Genomic_DNA"/>
</dbReference>
<gene>
    <name evidence="1" type="primary">mif-2-L</name>
    <name evidence="1" type="ORF">Hamer_G008552</name>
</gene>
<dbReference type="PANTHER" id="PTHR11954">
    <property type="entry name" value="D-DOPACHROME DECARBOXYLASE"/>
    <property type="match status" value="1"/>
</dbReference>
<dbReference type="OrthoDB" id="6080988at2759"/>
<dbReference type="InterPro" id="IPR001398">
    <property type="entry name" value="Macrophage_inhib_fac"/>
</dbReference>
<dbReference type="AlphaFoldDB" id="A0A8J5N442"/>
<dbReference type="Proteomes" id="UP000747542">
    <property type="component" value="Unassembled WGS sequence"/>
</dbReference>
<comment type="caution">
    <text evidence="1">The sequence shown here is derived from an EMBL/GenBank/DDBJ whole genome shotgun (WGS) entry which is preliminary data.</text>
</comment>
<dbReference type="GO" id="GO:0050178">
    <property type="term" value="F:phenylpyruvate tautomerase activity"/>
    <property type="evidence" value="ECO:0007669"/>
    <property type="project" value="TreeGrafter"/>
</dbReference>
<sequence>MPFVFLRTNLPDEKLSKEFHLQLAAKVGEALGKSVEKVSLTIETNLRMTRGTSFDPLCELHICSIGLSTREQTVPLTKTMTEFLEEHTGIPRSKLIMSFMPILPHLVAINGHVVQ</sequence>
<accession>A0A8J5N442</accession>
<reference evidence="1" key="1">
    <citation type="journal article" date="2021" name="Sci. Adv.">
        <title>The American lobster genome reveals insights on longevity, neural, and immune adaptations.</title>
        <authorList>
            <person name="Polinski J.M."/>
            <person name="Zimin A.V."/>
            <person name="Clark K.F."/>
            <person name="Kohn A.B."/>
            <person name="Sadowski N."/>
            <person name="Timp W."/>
            <person name="Ptitsyn A."/>
            <person name="Khanna P."/>
            <person name="Romanova D.Y."/>
            <person name="Williams P."/>
            <person name="Greenwood S.J."/>
            <person name="Moroz L.L."/>
            <person name="Walt D.R."/>
            <person name="Bodnar A.G."/>
        </authorList>
    </citation>
    <scope>NUCLEOTIDE SEQUENCE</scope>
    <source>
        <strain evidence="1">GMGI-L3</strain>
    </source>
</reference>
<protein>
    <submittedName>
        <fullName evidence="1">MIF-like protein mif-2-like</fullName>
    </submittedName>
</protein>
<dbReference type="GO" id="GO:0005615">
    <property type="term" value="C:extracellular space"/>
    <property type="evidence" value="ECO:0007669"/>
    <property type="project" value="TreeGrafter"/>
</dbReference>
<proteinExistence type="predicted"/>
<evidence type="ECO:0000313" key="1">
    <source>
        <dbReference type="EMBL" id="KAG7173032.1"/>
    </source>
</evidence>
<dbReference type="PANTHER" id="PTHR11954:SF22">
    <property type="entry name" value="D-DOPACHROME DECARBOXYLASE"/>
    <property type="match status" value="1"/>
</dbReference>
<organism evidence="1 2">
    <name type="scientific">Homarus americanus</name>
    <name type="common">American lobster</name>
    <dbReference type="NCBI Taxonomy" id="6706"/>
    <lineage>
        <taxon>Eukaryota</taxon>
        <taxon>Metazoa</taxon>
        <taxon>Ecdysozoa</taxon>
        <taxon>Arthropoda</taxon>
        <taxon>Crustacea</taxon>
        <taxon>Multicrustacea</taxon>
        <taxon>Malacostraca</taxon>
        <taxon>Eumalacostraca</taxon>
        <taxon>Eucarida</taxon>
        <taxon>Decapoda</taxon>
        <taxon>Pleocyemata</taxon>
        <taxon>Astacidea</taxon>
        <taxon>Nephropoidea</taxon>
        <taxon>Nephropidae</taxon>
        <taxon>Homarus</taxon>
    </lineage>
</organism>
<name>A0A8J5N442_HOMAM</name>